<dbReference type="Pfam" id="PF02820">
    <property type="entry name" value="MBT"/>
    <property type="match status" value="2"/>
</dbReference>
<evidence type="ECO:0000313" key="8">
    <source>
        <dbReference type="Proteomes" id="UP000292052"/>
    </source>
</evidence>
<comment type="subcellular location">
    <subcellularLocation>
        <location evidence="1">Nucleus</location>
    </subcellularLocation>
</comment>
<evidence type="ECO:0000256" key="4">
    <source>
        <dbReference type="PROSITE-ProRule" id="PRU00459"/>
    </source>
</evidence>
<dbReference type="GO" id="GO:0005634">
    <property type="term" value="C:nucleus"/>
    <property type="evidence" value="ECO:0007669"/>
    <property type="project" value="UniProtKB-SubCell"/>
</dbReference>
<reference evidence="7 8" key="1">
    <citation type="submission" date="2017-03" db="EMBL/GenBank/DDBJ databases">
        <title>Genome of the blue death feigning beetle - Asbolus verrucosus.</title>
        <authorList>
            <person name="Rider S.D."/>
        </authorList>
    </citation>
    <scope>NUCLEOTIDE SEQUENCE [LARGE SCALE GENOMIC DNA]</scope>
    <source>
        <strain evidence="7">Butters</strain>
        <tissue evidence="7">Head and leg muscle</tissue>
    </source>
</reference>
<feature type="compositionally biased region" description="Basic and acidic residues" evidence="5">
    <location>
        <begin position="285"/>
        <end position="303"/>
    </location>
</feature>
<dbReference type="PANTHER" id="PTHR12247">
    <property type="entry name" value="POLYCOMB GROUP PROTEIN"/>
    <property type="match status" value="1"/>
</dbReference>
<dbReference type="OrthoDB" id="5800688at2759"/>
<dbReference type="PROSITE" id="PS51079">
    <property type="entry name" value="MBT"/>
    <property type="match status" value="2"/>
</dbReference>
<evidence type="ECO:0000256" key="5">
    <source>
        <dbReference type="SAM" id="MobiDB-lite"/>
    </source>
</evidence>
<dbReference type="Pfam" id="PF00536">
    <property type="entry name" value="SAM_1"/>
    <property type="match status" value="1"/>
</dbReference>
<accession>A0A482VYD6</accession>
<dbReference type="EMBL" id="QDEB01054016">
    <property type="protein sequence ID" value="RZC37297.1"/>
    <property type="molecule type" value="Genomic_DNA"/>
</dbReference>
<evidence type="ECO:0000313" key="7">
    <source>
        <dbReference type="EMBL" id="RZC37297.1"/>
    </source>
</evidence>
<dbReference type="GO" id="GO:0045892">
    <property type="term" value="P:negative regulation of DNA-templated transcription"/>
    <property type="evidence" value="ECO:0007669"/>
    <property type="project" value="TreeGrafter"/>
</dbReference>
<evidence type="ECO:0000256" key="2">
    <source>
        <dbReference type="ARBA" id="ARBA00022737"/>
    </source>
</evidence>
<dbReference type="SUPFAM" id="SSF63748">
    <property type="entry name" value="Tudor/PWWP/MBT"/>
    <property type="match status" value="2"/>
</dbReference>
<evidence type="ECO:0000256" key="1">
    <source>
        <dbReference type="ARBA" id="ARBA00004123"/>
    </source>
</evidence>
<dbReference type="GO" id="GO:0042393">
    <property type="term" value="F:histone binding"/>
    <property type="evidence" value="ECO:0007669"/>
    <property type="project" value="TreeGrafter"/>
</dbReference>
<feature type="repeat" description="MBT" evidence="4">
    <location>
        <begin position="131"/>
        <end position="227"/>
    </location>
</feature>
<keyword evidence="2" id="KW-0677">Repeat</keyword>
<dbReference type="InterPro" id="IPR013761">
    <property type="entry name" value="SAM/pointed_sf"/>
</dbReference>
<evidence type="ECO:0000259" key="6">
    <source>
        <dbReference type="Pfam" id="PF00536"/>
    </source>
</evidence>
<keyword evidence="8" id="KW-1185">Reference proteome</keyword>
<feature type="repeat" description="MBT" evidence="4">
    <location>
        <begin position="13"/>
        <end position="123"/>
    </location>
</feature>
<comment type="caution">
    <text evidence="7">The sequence shown here is derived from an EMBL/GenBank/DDBJ whole genome shotgun (WGS) entry which is preliminary data.</text>
</comment>
<dbReference type="InterPro" id="IPR001660">
    <property type="entry name" value="SAM"/>
</dbReference>
<name>A0A482VYD6_ASBVE</name>
<gene>
    <name evidence="7" type="ORF">BDFB_008860</name>
</gene>
<feature type="non-terminal residue" evidence="7">
    <location>
        <position position="1"/>
    </location>
</feature>
<sequence length="436" mass="48485">EIFDVGHHLVAPVNYLERVNHSIYDEDDATDELFTPFQVGSKESSSEGGFCIGMKLEAIDPLNLSSICVATVMNVLRHGYIMIRIDTYESDMTGADWFCYHVKSPCIFPVGFCEKYGIPLTPPKSYDPETFNWRTYLSETNNVAANPELFSSYIPLHGFVPGMKIEAADLMDPRLVCVATIAKVAGRLLKVHFDGWEEEYDQWLDCESPDIYPVGWCQSVGHKLEGPPMVPKAAAPVVKLAKGKRVFGVFTRHFADLIVAGMKKRGRKKKIKEAPPKPLSAVKVVKPEHQEPEQVPPAKKDEMEVTDDNQGPEAGQEPAGPDQSLPVSTDVNPPPERKATSYINVVFGSTTNNTSTKLIPRLVDSSGGSCETGELCPEEWNVFDVAQFLRVNDCANYCDSFSKQKVDGKTLMNLNKEDILEYTGGKELKRIVFIKN</sequence>
<feature type="domain" description="SAM" evidence="6">
    <location>
        <begin position="379"/>
        <end position="421"/>
    </location>
</feature>
<dbReference type="Proteomes" id="UP000292052">
    <property type="component" value="Unassembled WGS sequence"/>
</dbReference>
<dbReference type="PANTHER" id="PTHR12247:SF104">
    <property type="entry name" value="POLYCOMB PROTEIN SFMBT"/>
    <property type="match status" value="1"/>
</dbReference>
<dbReference type="Gene3D" id="2.30.30.140">
    <property type="match status" value="2"/>
</dbReference>
<dbReference type="AlphaFoldDB" id="A0A482VYD6"/>
<proteinExistence type="predicted"/>
<dbReference type="Gene3D" id="1.10.150.50">
    <property type="entry name" value="Transcription Factor, Ets-1"/>
    <property type="match status" value="1"/>
</dbReference>
<dbReference type="InterPro" id="IPR004092">
    <property type="entry name" value="Mbt"/>
</dbReference>
<organism evidence="7 8">
    <name type="scientific">Asbolus verrucosus</name>
    <name type="common">Desert ironclad beetle</name>
    <dbReference type="NCBI Taxonomy" id="1661398"/>
    <lineage>
        <taxon>Eukaryota</taxon>
        <taxon>Metazoa</taxon>
        <taxon>Ecdysozoa</taxon>
        <taxon>Arthropoda</taxon>
        <taxon>Hexapoda</taxon>
        <taxon>Insecta</taxon>
        <taxon>Pterygota</taxon>
        <taxon>Neoptera</taxon>
        <taxon>Endopterygota</taxon>
        <taxon>Coleoptera</taxon>
        <taxon>Polyphaga</taxon>
        <taxon>Cucujiformia</taxon>
        <taxon>Tenebrionidae</taxon>
        <taxon>Pimeliinae</taxon>
        <taxon>Asbolus</taxon>
    </lineage>
</organism>
<feature type="region of interest" description="Disordered" evidence="5">
    <location>
        <begin position="265"/>
        <end position="338"/>
    </location>
</feature>
<dbReference type="SMART" id="SM00561">
    <property type="entry name" value="MBT"/>
    <property type="match status" value="2"/>
</dbReference>
<dbReference type="CDD" id="cd20100">
    <property type="entry name" value="MBT_dSfmbt-like_rpt4"/>
    <property type="match status" value="1"/>
</dbReference>
<evidence type="ECO:0000256" key="3">
    <source>
        <dbReference type="ARBA" id="ARBA00023242"/>
    </source>
</evidence>
<dbReference type="SUPFAM" id="SSF47769">
    <property type="entry name" value="SAM/Pointed domain"/>
    <property type="match status" value="1"/>
</dbReference>
<keyword evidence="3" id="KW-0539">Nucleus</keyword>
<protein>
    <submittedName>
        <fullName evidence="7">MBT and/or SAM 1 domain containing protein</fullName>
    </submittedName>
</protein>
<dbReference type="GO" id="GO:0003682">
    <property type="term" value="F:chromatin binding"/>
    <property type="evidence" value="ECO:0007669"/>
    <property type="project" value="TreeGrafter"/>
</dbReference>
<dbReference type="STRING" id="1661398.A0A482VYD6"/>
<dbReference type="InterPro" id="IPR050548">
    <property type="entry name" value="PcG_chromatin_remod_factors"/>
</dbReference>